<dbReference type="STRING" id="1227455.C449_00175"/>
<dbReference type="PATRIC" id="fig|1227455.4.peg.33"/>
<gene>
    <name evidence="1" type="ORF">C449_00175</name>
</gene>
<protein>
    <submittedName>
        <fullName evidence="1">Thiolase</fullName>
    </submittedName>
</protein>
<organism evidence="1 2">
    <name type="scientific">Halococcus saccharolyticus DSM 5350</name>
    <dbReference type="NCBI Taxonomy" id="1227455"/>
    <lineage>
        <taxon>Archaea</taxon>
        <taxon>Methanobacteriati</taxon>
        <taxon>Methanobacteriota</taxon>
        <taxon>Stenosarchaea group</taxon>
        <taxon>Halobacteria</taxon>
        <taxon>Halobacteriales</taxon>
        <taxon>Halococcaceae</taxon>
        <taxon>Halococcus</taxon>
    </lineage>
</organism>
<proteinExistence type="predicted"/>
<dbReference type="InParanoid" id="M0MQC6"/>
<dbReference type="Proteomes" id="UP000011669">
    <property type="component" value="Unassembled WGS sequence"/>
</dbReference>
<keyword evidence="2" id="KW-1185">Reference proteome</keyword>
<reference evidence="1 2" key="1">
    <citation type="journal article" date="2014" name="PLoS Genet.">
        <title>Phylogenetically driven sequencing of extremely halophilic archaea reveals strategies for static and dynamic osmo-response.</title>
        <authorList>
            <person name="Becker E.A."/>
            <person name="Seitzer P.M."/>
            <person name="Tritt A."/>
            <person name="Larsen D."/>
            <person name="Krusor M."/>
            <person name="Yao A.I."/>
            <person name="Wu D."/>
            <person name="Madern D."/>
            <person name="Eisen J.A."/>
            <person name="Darling A.E."/>
            <person name="Facciotti M.T."/>
        </authorList>
    </citation>
    <scope>NUCLEOTIDE SEQUENCE [LARGE SCALE GENOMIC DNA]</scope>
    <source>
        <strain evidence="1 2">DSM 5350</strain>
    </source>
</reference>
<accession>M0MQC6</accession>
<name>M0MQC6_9EURY</name>
<dbReference type="AlphaFoldDB" id="M0MQC6"/>
<comment type="caution">
    <text evidence="1">The sequence shown here is derived from an EMBL/GenBank/DDBJ whole genome shotgun (WGS) entry which is preliminary data.</text>
</comment>
<sequence>MTEHVGLHGIPTTHVENAYAAGGYADRSAVTAVRSGRDDADPEAVAVGDEVRAAVRRIYEQEGVVRYGSKSVPIE</sequence>
<evidence type="ECO:0000313" key="2">
    <source>
        <dbReference type="Proteomes" id="UP000011669"/>
    </source>
</evidence>
<dbReference type="EMBL" id="AOMD01000002">
    <property type="protein sequence ID" value="EMA47841.1"/>
    <property type="molecule type" value="Genomic_DNA"/>
</dbReference>
<evidence type="ECO:0000313" key="1">
    <source>
        <dbReference type="EMBL" id="EMA47841.1"/>
    </source>
</evidence>